<evidence type="ECO:0000256" key="6">
    <source>
        <dbReference type="SAM" id="MobiDB-lite"/>
    </source>
</evidence>
<reference evidence="8 9" key="1">
    <citation type="submission" date="2020-06" db="EMBL/GenBank/DDBJ databases">
        <title>Nonomuraea sp. SMC257, a novel actinomycete isolated from soil.</title>
        <authorList>
            <person name="Chanama M."/>
        </authorList>
    </citation>
    <scope>NUCLEOTIDE SEQUENCE [LARGE SCALE GENOMIC DNA]</scope>
    <source>
        <strain evidence="8 9">SMC257</strain>
    </source>
</reference>
<feature type="transmembrane region" description="Helical" evidence="7">
    <location>
        <begin position="245"/>
        <end position="263"/>
    </location>
</feature>
<keyword evidence="3 7" id="KW-0812">Transmembrane</keyword>
<evidence type="ECO:0000313" key="9">
    <source>
        <dbReference type="Proteomes" id="UP000586042"/>
    </source>
</evidence>
<dbReference type="AlphaFoldDB" id="A0A7Y6I1S5"/>
<dbReference type="Pfam" id="PF03706">
    <property type="entry name" value="LPG_synthase_TM"/>
    <property type="match status" value="1"/>
</dbReference>
<dbReference type="Proteomes" id="UP000586042">
    <property type="component" value="Unassembled WGS sequence"/>
</dbReference>
<evidence type="ECO:0000256" key="5">
    <source>
        <dbReference type="ARBA" id="ARBA00023136"/>
    </source>
</evidence>
<evidence type="ECO:0000313" key="8">
    <source>
        <dbReference type="EMBL" id="NUW30133.1"/>
    </source>
</evidence>
<evidence type="ECO:0000256" key="2">
    <source>
        <dbReference type="ARBA" id="ARBA00022475"/>
    </source>
</evidence>
<evidence type="ECO:0000256" key="4">
    <source>
        <dbReference type="ARBA" id="ARBA00022989"/>
    </source>
</evidence>
<keyword evidence="4 7" id="KW-1133">Transmembrane helix</keyword>
<feature type="transmembrane region" description="Helical" evidence="7">
    <location>
        <begin position="145"/>
        <end position="167"/>
    </location>
</feature>
<proteinExistence type="predicted"/>
<evidence type="ECO:0000256" key="3">
    <source>
        <dbReference type="ARBA" id="ARBA00022692"/>
    </source>
</evidence>
<evidence type="ECO:0000256" key="1">
    <source>
        <dbReference type="ARBA" id="ARBA00004651"/>
    </source>
</evidence>
<feature type="transmembrane region" description="Helical" evidence="7">
    <location>
        <begin position="215"/>
        <end position="238"/>
    </location>
</feature>
<feature type="transmembrane region" description="Helical" evidence="7">
    <location>
        <begin position="39"/>
        <end position="59"/>
    </location>
</feature>
<dbReference type="GO" id="GO:0005886">
    <property type="term" value="C:plasma membrane"/>
    <property type="evidence" value="ECO:0007669"/>
    <property type="project" value="UniProtKB-SubCell"/>
</dbReference>
<feature type="transmembrane region" description="Helical" evidence="7">
    <location>
        <begin position="113"/>
        <end position="133"/>
    </location>
</feature>
<accession>A0A7Y6I1S5</accession>
<protein>
    <submittedName>
        <fullName evidence="8">Flippase-like domain-containing protein</fullName>
    </submittedName>
</protein>
<gene>
    <name evidence="8" type="ORF">HTZ77_01625</name>
</gene>
<keyword evidence="9" id="KW-1185">Reference proteome</keyword>
<name>A0A7Y6I1S5_9ACTN</name>
<keyword evidence="2" id="KW-1003">Cell membrane</keyword>
<dbReference type="InterPro" id="IPR022791">
    <property type="entry name" value="L-PG_synthase/AglD"/>
</dbReference>
<feature type="transmembrane region" description="Helical" evidence="7">
    <location>
        <begin position="188"/>
        <end position="209"/>
    </location>
</feature>
<sequence>MLRRLLRIVLALVALGFLGYGLARNWDETTTAVARLSPWALPGAFAAVLAGQFCSLLAWRRVLAGLGSPLPLRVAGRIMFVGQLGKYIPGSVWAYAATMDLGRDHGSPPRRTFACISLSLVINLGVALSVAAATLATQQVVRQAWYLLLLVPVIILCLHPKVLTWGLNLALRLARREPLESVLPGRAVVAAVGWTALGWFVFGLHTWLLAGRWDLYVVATGAYAFAWATGLLAFFVPAGVGVREGAMVLVLTPVVGTGAALAVAVASRLVFTLADVTAAGVAFLLGRQSARSAEVYADQNGSGSTALTPDRNLSGSPEA</sequence>
<dbReference type="RefSeq" id="WP_175587600.1">
    <property type="nucleotide sequence ID" value="NZ_JABWGN010000001.1"/>
</dbReference>
<comment type="subcellular location">
    <subcellularLocation>
        <location evidence="1">Cell membrane</location>
        <topology evidence="1">Multi-pass membrane protein</topology>
    </subcellularLocation>
</comment>
<keyword evidence="5 7" id="KW-0472">Membrane</keyword>
<comment type="caution">
    <text evidence="8">The sequence shown here is derived from an EMBL/GenBank/DDBJ whole genome shotgun (WGS) entry which is preliminary data.</text>
</comment>
<feature type="region of interest" description="Disordered" evidence="6">
    <location>
        <begin position="299"/>
        <end position="319"/>
    </location>
</feature>
<organism evidence="8 9">
    <name type="scientific">Nonomuraea montanisoli</name>
    <dbReference type="NCBI Taxonomy" id="2741721"/>
    <lineage>
        <taxon>Bacteria</taxon>
        <taxon>Bacillati</taxon>
        <taxon>Actinomycetota</taxon>
        <taxon>Actinomycetes</taxon>
        <taxon>Streptosporangiales</taxon>
        <taxon>Streptosporangiaceae</taxon>
        <taxon>Nonomuraea</taxon>
    </lineage>
</organism>
<evidence type="ECO:0000256" key="7">
    <source>
        <dbReference type="SAM" id="Phobius"/>
    </source>
</evidence>
<dbReference type="EMBL" id="JABWGN010000001">
    <property type="protein sequence ID" value="NUW30133.1"/>
    <property type="molecule type" value="Genomic_DNA"/>
</dbReference>